<organism evidence="1 2">
    <name type="scientific">Carpediemonas membranifera</name>
    <dbReference type="NCBI Taxonomy" id="201153"/>
    <lineage>
        <taxon>Eukaryota</taxon>
        <taxon>Metamonada</taxon>
        <taxon>Carpediemonas-like organisms</taxon>
        <taxon>Carpediemonas</taxon>
    </lineage>
</organism>
<accession>A0A8J6DZB3</accession>
<dbReference type="AlphaFoldDB" id="A0A8J6DZB3"/>
<comment type="caution">
    <text evidence="1">The sequence shown here is derived from an EMBL/GenBank/DDBJ whole genome shotgun (WGS) entry which is preliminary data.</text>
</comment>
<proteinExistence type="predicted"/>
<dbReference type="Proteomes" id="UP000717585">
    <property type="component" value="Unassembled WGS sequence"/>
</dbReference>
<protein>
    <submittedName>
        <fullName evidence="1">Uncharacterized protein</fullName>
    </submittedName>
</protein>
<keyword evidence="2" id="KW-1185">Reference proteome</keyword>
<evidence type="ECO:0000313" key="2">
    <source>
        <dbReference type="Proteomes" id="UP000717585"/>
    </source>
</evidence>
<reference evidence="1" key="1">
    <citation type="submission" date="2021-05" db="EMBL/GenBank/DDBJ databases">
        <title>A free-living protist that lacks canonical eukaryotic 1 DNA replication and segregation systems.</title>
        <authorList>
            <person name="Salas-Leiva D.E."/>
            <person name="Tromer E.C."/>
            <person name="Curtis B.A."/>
            <person name="Jerlstrom-Hultqvist J."/>
            <person name="Kolisko M."/>
            <person name="Yi Z."/>
            <person name="Salas-Leiva J.S."/>
            <person name="Gallot-Lavallee L."/>
            <person name="Kops G.J.P.L."/>
            <person name="Archibald J.M."/>
            <person name="Simpson A.G.B."/>
            <person name="Roger A.J."/>
        </authorList>
    </citation>
    <scope>NUCLEOTIDE SEQUENCE</scope>
    <source>
        <strain evidence="1">BICM</strain>
    </source>
</reference>
<dbReference type="EMBL" id="JAHDYR010000066">
    <property type="protein sequence ID" value="KAG9390191.1"/>
    <property type="molecule type" value="Genomic_DNA"/>
</dbReference>
<sequence>MRCVNTMVLTQFSSGTYALDVEHMELSNQGVILDPLSSEDYGTYTIDVHWAASIAAGNGMTVPSEDQVLPEPHGAVSTLDTATVKMKFSVLDFCLAKGHIPGVPASDPTRAATEAERETFALDSTQAALTIIRHSFAELERAGALKLAASRGMLCRELTNVGPILPLSEVQQLDLAAVIAKDAAAMLGQHGVNRVRTEDAGTSPVGDVTPEVLPEPLAAVHDEATETKTKRHHRGRIRALAKLRKLGKKGRGSMPTA</sequence>
<name>A0A8J6DZB3_9EUKA</name>
<evidence type="ECO:0000313" key="1">
    <source>
        <dbReference type="EMBL" id="KAG9390191.1"/>
    </source>
</evidence>
<gene>
    <name evidence="1" type="ORF">J8273_8231</name>
</gene>